<accession>A0A0S7E5N5</accession>
<evidence type="ECO:0000313" key="2">
    <source>
        <dbReference type="Proteomes" id="UP000069030"/>
    </source>
</evidence>
<dbReference type="GeneID" id="66974568"/>
<dbReference type="KEGG" id="mod:AS202_07140"/>
<dbReference type="CDD" id="cd07341">
    <property type="entry name" value="M56_BlaR1_MecR1_like"/>
    <property type="match status" value="1"/>
</dbReference>
<dbReference type="PANTHER" id="PTHR34978">
    <property type="entry name" value="POSSIBLE SENSOR-TRANSDUCER PROTEIN BLAR"/>
    <property type="match status" value="1"/>
</dbReference>
<dbReference type="InterPro" id="IPR052173">
    <property type="entry name" value="Beta-lactam_resp_regulator"/>
</dbReference>
<dbReference type="InterPro" id="IPR008756">
    <property type="entry name" value="Peptidase_M56"/>
</dbReference>
<dbReference type="PANTHER" id="PTHR34978:SF3">
    <property type="entry name" value="SLR0241 PROTEIN"/>
    <property type="match status" value="1"/>
</dbReference>
<name>A0A0S7E5N5_9FLAO</name>
<dbReference type="eggNOG" id="COG4219">
    <property type="taxonomic scope" value="Bacteria"/>
</dbReference>
<dbReference type="Pfam" id="PF05569">
    <property type="entry name" value="Peptidase_M56"/>
    <property type="match status" value="1"/>
</dbReference>
<dbReference type="Gene3D" id="3.30.1150.10">
    <property type="match status" value="1"/>
</dbReference>
<dbReference type="Proteomes" id="UP000069030">
    <property type="component" value="Chromosome"/>
</dbReference>
<organism evidence="1 2">
    <name type="scientific">Myroides odoratimimus</name>
    <dbReference type="NCBI Taxonomy" id="76832"/>
    <lineage>
        <taxon>Bacteria</taxon>
        <taxon>Pseudomonadati</taxon>
        <taxon>Bacteroidota</taxon>
        <taxon>Flavobacteriia</taxon>
        <taxon>Flavobacteriales</taxon>
        <taxon>Flavobacteriaceae</taxon>
        <taxon>Myroides</taxon>
    </lineage>
</organism>
<reference evidence="1 2" key="1">
    <citation type="journal article" date="2016" name="J. Zhejiang Univ. Sci. B">
        <title>Antibiotic resistance mechanisms of Myroides sp.</title>
        <authorList>
            <person name="Hu S."/>
            <person name="Yuan S."/>
            <person name="Qu H."/>
            <person name="Jiang T."/>
            <person name="Zhou Y."/>
            <person name="Wang M."/>
            <person name="Ming D."/>
        </authorList>
    </citation>
    <scope>NUCLEOTIDE SEQUENCE [LARGE SCALE GENOMIC DNA]</scope>
    <source>
        <strain evidence="1 2">PR63039</strain>
    </source>
</reference>
<dbReference type="RefSeq" id="WP_006257579.1">
    <property type="nucleotide sequence ID" value="NZ_BCMQ01000001.1"/>
</dbReference>
<protein>
    <submittedName>
        <fullName evidence="1">Uncharacterized protein</fullName>
    </submittedName>
</protein>
<dbReference type="AlphaFoldDB" id="A0A0S7E5N5"/>
<sequence>MLLYLSKITLILIASIVIYKLVLENSKAHHFKRYYLLGTLLIGLFLPFITVSTDVEMVSWNQTLEELNDVIMETPKQEVMVSSTIDWSYGIGVLYLIGIVFSLSKLVVETIKIRRLKQEGTSIEFNDVAIVLSSQITNAFSFRNTVYFPITEEVSEDNKILQHEIVHVQQRHSLDIILIEILKVLFWFHPIFYYYKTCIALNHEFLADDSSVSSQEEAGAYLQLLLAQTYKQHELQVTSSFNFNLTKKRFIMITKNNSPWRNRVGISLSCILFLLVGTLAIQAKSTNQKVTSDTSSRPFQATDTRAQYPGGMNKFINDFLLNFTDPYPYSEESEAKVVIQFTVEMDGTLENIVVLRDPLGVGEEIVKTLRTMPKWLPAQKNGEVVSTVFTLPITFKRATP</sequence>
<proteinExistence type="predicted"/>
<evidence type="ECO:0000313" key="1">
    <source>
        <dbReference type="EMBL" id="ALU25928.1"/>
    </source>
</evidence>
<gene>
    <name evidence="1" type="ORF">AS202_07140</name>
</gene>
<dbReference type="EMBL" id="CP013690">
    <property type="protein sequence ID" value="ALU25928.1"/>
    <property type="molecule type" value="Genomic_DNA"/>
</dbReference>
<dbReference type="SUPFAM" id="SSF74653">
    <property type="entry name" value="TolA/TonB C-terminal domain"/>
    <property type="match status" value="1"/>
</dbReference>